<dbReference type="RefSeq" id="WP_007938207.1">
    <property type="nucleotide sequence ID" value="NZ_AKVJ01000076.1"/>
</dbReference>
<feature type="transmembrane region" description="Helical" evidence="1">
    <location>
        <begin position="188"/>
        <end position="206"/>
    </location>
</feature>
<dbReference type="AlphaFoldDB" id="I9L5F6"/>
<sequence>MLKVVDIVQGFLGSGKTSLINHLIQHVFEDETILVILTEWGKTQVNEIGSRAITYSWNWEQGFPLDEVQRMVKIGDRQRIIFEVNGFASGQELMNVLTQLAKDGHISLGASMAVFNGTTYNAIGKPLEDIFRQIALESEGFWITESNPDLYKWLSSIKPDSCKTTGSDWDNWYTRILKGQKKTIVQQLAPYVTCLTVIYLIYFYLLRLTR</sequence>
<evidence type="ECO:0000313" key="3">
    <source>
        <dbReference type="EMBL" id="EIW15599.1"/>
    </source>
</evidence>
<keyword evidence="1" id="KW-1133">Transmembrane helix</keyword>
<evidence type="ECO:0000259" key="2">
    <source>
        <dbReference type="Pfam" id="PF02492"/>
    </source>
</evidence>
<protein>
    <submittedName>
        <fullName evidence="3">Cobalamin synthesis protein P47K</fullName>
    </submittedName>
</protein>
<dbReference type="InterPro" id="IPR003495">
    <property type="entry name" value="CobW/HypB/UreG_nucleotide-bd"/>
</dbReference>
<dbReference type="PATRIC" id="fig|1149862.3.peg.4313"/>
<dbReference type="EMBL" id="AKVJ01000076">
    <property type="protein sequence ID" value="EIW15599.1"/>
    <property type="molecule type" value="Genomic_DNA"/>
</dbReference>
<name>I9L5F6_9FIRM</name>
<keyword evidence="4" id="KW-1185">Reference proteome</keyword>
<dbReference type="Pfam" id="PF02492">
    <property type="entry name" value="cobW"/>
    <property type="match status" value="1"/>
</dbReference>
<dbReference type="OrthoDB" id="9808822at2"/>
<accession>I9L5F6</accession>
<evidence type="ECO:0000313" key="4">
    <source>
        <dbReference type="Proteomes" id="UP000004324"/>
    </source>
</evidence>
<dbReference type="InterPro" id="IPR027417">
    <property type="entry name" value="P-loop_NTPase"/>
</dbReference>
<evidence type="ECO:0000256" key="1">
    <source>
        <dbReference type="SAM" id="Phobius"/>
    </source>
</evidence>
<keyword evidence="1" id="KW-0812">Transmembrane</keyword>
<comment type="caution">
    <text evidence="3">The sequence shown here is derived from an EMBL/GenBank/DDBJ whole genome shotgun (WGS) entry which is preliminary data.</text>
</comment>
<dbReference type="SUPFAM" id="SSF52540">
    <property type="entry name" value="P-loop containing nucleoside triphosphate hydrolases"/>
    <property type="match status" value="1"/>
</dbReference>
<keyword evidence="1" id="KW-0472">Membrane</keyword>
<dbReference type="Gene3D" id="3.40.50.300">
    <property type="entry name" value="P-loop containing nucleotide triphosphate hydrolases"/>
    <property type="match status" value="1"/>
</dbReference>
<reference evidence="3 4" key="1">
    <citation type="journal article" date="2012" name="J. Bacteriol.">
        <title>Draft Genome Sequences for Two Metal-Reducing Pelosinus fermentans Strains Isolated from a Cr(VI)-Contaminated Site and for Type Strain R7.</title>
        <authorList>
            <person name="Brown S.D."/>
            <person name="Podar M."/>
            <person name="Klingeman D.M."/>
            <person name="Johnson C.M."/>
            <person name="Yang Z.K."/>
            <person name="Utturkar S.M."/>
            <person name="Land M.L."/>
            <person name="Mosher J.J."/>
            <person name="Hurt R.A.Jr."/>
            <person name="Phelps T.J."/>
            <person name="Palumbo A.V."/>
            <person name="Arkin A.P."/>
            <person name="Hazen T.C."/>
            <person name="Elias D.A."/>
        </authorList>
    </citation>
    <scope>NUCLEOTIDE SEQUENCE [LARGE SCALE GENOMIC DNA]</scope>
    <source>
        <strain evidence="3 4">B4</strain>
    </source>
</reference>
<feature type="domain" description="CobW/HypB/UreG nucleotide-binding" evidence="2">
    <location>
        <begin position="6"/>
        <end position="46"/>
    </location>
</feature>
<dbReference type="Proteomes" id="UP000004324">
    <property type="component" value="Unassembled WGS sequence"/>
</dbReference>
<organism evidence="3 4">
    <name type="scientific">Pelosinus fermentans B4</name>
    <dbReference type="NCBI Taxonomy" id="1149862"/>
    <lineage>
        <taxon>Bacteria</taxon>
        <taxon>Bacillati</taxon>
        <taxon>Bacillota</taxon>
        <taxon>Negativicutes</taxon>
        <taxon>Selenomonadales</taxon>
        <taxon>Sporomusaceae</taxon>
        <taxon>Pelosinus</taxon>
    </lineage>
</organism>
<proteinExistence type="predicted"/>
<gene>
    <name evidence="3" type="ORF">FB4_1288</name>
</gene>